<evidence type="ECO:0000313" key="2">
    <source>
        <dbReference type="Proteomes" id="UP001497535"/>
    </source>
</evidence>
<evidence type="ECO:0000313" key="1">
    <source>
        <dbReference type="EMBL" id="CAK5079027.1"/>
    </source>
</evidence>
<dbReference type="Proteomes" id="UP001497535">
    <property type="component" value="Unassembled WGS sequence"/>
</dbReference>
<keyword evidence="2" id="KW-1185">Reference proteome</keyword>
<proteinExistence type="predicted"/>
<protein>
    <submittedName>
        <fullName evidence="1">Uncharacterized protein</fullName>
    </submittedName>
</protein>
<dbReference type="EMBL" id="CAVMJV010000037">
    <property type="protein sequence ID" value="CAK5079027.1"/>
    <property type="molecule type" value="Genomic_DNA"/>
</dbReference>
<name>A0ACB0ZKX6_MELEN</name>
<organism evidence="1 2">
    <name type="scientific">Meloidogyne enterolobii</name>
    <name type="common">Root-knot nematode worm</name>
    <name type="synonym">Meloidogyne mayaguensis</name>
    <dbReference type="NCBI Taxonomy" id="390850"/>
    <lineage>
        <taxon>Eukaryota</taxon>
        <taxon>Metazoa</taxon>
        <taxon>Ecdysozoa</taxon>
        <taxon>Nematoda</taxon>
        <taxon>Chromadorea</taxon>
        <taxon>Rhabditida</taxon>
        <taxon>Tylenchina</taxon>
        <taxon>Tylenchomorpha</taxon>
        <taxon>Tylenchoidea</taxon>
        <taxon>Meloidogynidae</taxon>
        <taxon>Meloidogyninae</taxon>
        <taxon>Meloidogyne</taxon>
    </lineage>
</organism>
<gene>
    <name evidence="1" type="ORF">MENTE1834_LOCUS26104</name>
</gene>
<comment type="caution">
    <text evidence="1">The sequence shown here is derived from an EMBL/GenBank/DDBJ whole genome shotgun (WGS) entry which is preliminary data.</text>
</comment>
<accession>A0ACB0ZKX6</accession>
<sequence length="161" mass="19007">MSFLEINDCNNLYQIIGCSKNATVSCMRTFKNNFFPLNKSDQILVEYKQKALLLHPDKIKNKNISEDEIKENFQKLQFAKDILTNPQKRKHYDLWMDVGFSEFSLQEWMNNQEKLQQTLHWGQQKEKGKLTGISTECKDRGNESWKGCNSPTSRAFREYKI</sequence>
<reference evidence="1" key="1">
    <citation type="submission" date="2023-11" db="EMBL/GenBank/DDBJ databases">
        <authorList>
            <person name="Poullet M."/>
        </authorList>
    </citation>
    <scope>NUCLEOTIDE SEQUENCE</scope>
    <source>
        <strain evidence="1">E1834</strain>
    </source>
</reference>